<keyword evidence="1" id="KW-0677">Repeat</keyword>
<feature type="non-terminal residue" evidence="3">
    <location>
        <position position="1"/>
    </location>
</feature>
<comment type="caution">
    <text evidence="3">The sequence shown here is derived from an EMBL/GenBank/DDBJ whole genome shotgun (WGS) entry which is preliminary data.</text>
</comment>
<name>A0A819EG24_9BILA</name>
<dbReference type="InterPro" id="IPR001258">
    <property type="entry name" value="NHL_repeat"/>
</dbReference>
<feature type="repeat" description="NHL" evidence="2">
    <location>
        <begin position="60"/>
        <end position="91"/>
    </location>
</feature>
<reference evidence="3" key="1">
    <citation type="submission" date="2021-02" db="EMBL/GenBank/DDBJ databases">
        <authorList>
            <person name="Nowell W R."/>
        </authorList>
    </citation>
    <scope>NUCLEOTIDE SEQUENCE</scope>
</reference>
<dbReference type="Gene3D" id="2.120.10.30">
    <property type="entry name" value="TolB, C-terminal domain"/>
    <property type="match status" value="1"/>
</dbReference>
<evidence type="ECO:0000256" key="1">
    <source>
        <dbReference type="ARBA" id="ARBA00022737"/>
    </source>
</evidence>
<dbReference type="SUPFAM" id="SSF101898">
    <property type="entry name" value="NHL repeat"/>
    <property type="match status" value="1"/>
</dbReference>
<dbReference type="AlphaFoldDB" id="A0A819EG24"/>
<proteinExistence type="predicted"/>
<dbReference type="EMBL" id="CAJOAY010001492">
    <property type="protein sequence ID" value="CAF3849984.1"/>
    <property type="molecule type" value="Genomic_DNA"/>
</dbReference>
<sequence length="129" mass="13645">MKIGNGVTGTSLNNIGYASDAKFDSIGDIYVPDWNNGRVLKWTPPSSSGTLVAGQINYSGSNADQLYGPSHVIIDSAGNIYVCDSYNNRIQRWIDGSSIGYTIVGTGIAGSGSNQLNIPFGIAFDSFNN</sequence>
<evidence type="ECO:0008006" key="5">
    <source>
        <dbReference type="Google" id="ProtNLM"/>
    </source>
</evidence>
<dbReference type="PROSITE" id="PS51125">
    <property type="entry name" value="NHL"/>
    <property type="match status" value="1"/>
</dbReference>
<organism evidence="3 4">
    <name type="scientific">Adineta steineri</name>
    <dbReference type="NCBI Taxonomy" id="433720"/>
    <lineage>
        <taxon>Eukaryota</taxon>
        <taxon>Metazoa</taxon>
        <taxon>Spiralia</taxon>
        <taxon>Gnathifera</taxon>
        <taxon>Rotifera</taxon>
        <taxon>Eurotatoria</taxon>
        <taxon>Bdelloidea</taxon>
        <taxon>Adinetida</taxon>
        <taxon>Adinetidae</taxon>
        <taxon>Adineta</taxon>
    </lineage>
</organism>
<accession>A0A819EG24</accession>
<evidence type="ECO:0000313" key="4">
    <source>
        <dbReference type="Proteomes" id="UP000663881"/>
    </source>
</evidence>
<gene>
    <name evidence="3" type="ORF">OKA104_LOCUS21439</name>
</gene>
<dbReference type="Pfam" id="PF01436">
    <property type="entry name" value="NHL"/>
    <property type="match status" value="1"/>
</dbReference>
<dbReference type="Proteomes" id="UP000663881">
    <property type="component" value="Unassembled WGS sequence"/>
</dbReference>
<evidence type="ECO:0000313" key="3">
    <source>
        <dbReference type="EMBL" id="CAF3849984.1"/>
    </source>
</evidence>
<dbReference type="InterPro" id="IPR011042">
    <property type="entry name" value="6-blade_b-propeller_TolB-like"/>
</dbReference>
<protein>
    <recommendedName>
        <fullName evidence="5">NHL repeat containing protein</fullName>
    </recommendedName>
</protein>
<evidence type="ECO:0000256" key="2">
    <source>
        <dbReference type="PROSITE-ProRule" id="PRU00504"/>
    </source>
</evidence>